<dbReference type="PROSITE" id="PS51186">
    <property type="entry name" value="GNAT"/>
    <property type="match status" value="1"/>
</dbReference>
<reference evidence="2 3" key="1">
    <citation type="submission" date="2012-03" db="EMBL/GenBank/DDBJ databases">
        <title>The Genome Sequence of Bartonella tamiae Th239.</title>
        <authorList>
            <consortium name="The Broad Institute Genome Sequencing Platform"/>
            <consortium name="The Broad Institute Genome Sequencing Center for Infectious Disease"/>
            <person name="Feldgarden M."/>
            <person name="Kirby J."/>
            <person name="Kosoy M."/>
            <person name="Birtles R."/>
            <person name="Probert W.S."/>
            <person name="Chiaraviglio L."/>
            <person name="Young S.K."/>
            <person name="Zeng Q."/>
            <person name="Gargeya S."/>
            <person name="Fitzgerald M."/>
            <person name="Haas B."/>
            <person name="Abouelleil A."/>
            <person name="Alvarado L."/>
            <person name="Arachchi H.M."/>
            <person name="Berlin A."/>
            <person name="Chapman S.B."/>
            <person name="Gearin G."/>
            <person name="Goldberg J."/>
            <person name="Griggs A."/>
            <person name="Gujja S."/>
            <person name="Hansen M."/>
            <person name="Heiman D."/>
            <person name="Howarth C."/>
            <person name="Larimer J."/>
            <person name="Lui A."/>
            <person name="MacDonald P.J.P."/>
            <person name="McCowen C."/>
            <person name="Montmayeur A."/>
            <person name="Murphy C."/>
            <person name="Neiman D."/>
            <person name="Pearson M."/>
            <person name="Priest M."/>
            <person name="Roberts A."/>
            <person name="Saif S."/>
            <person name="Shea T."/>
            <person name="Sisk P."/>
            <person name="Stolte C."/>
            <person name="Sykes S."/>
            <person name="Wortman J."/>
            <person name="Nusbaum C."/>
            <person name="Birren B."/>
        </authorList>
    </citation>
    <scope>NUCLEOTIDE SEQUENCE [LARGE SCALE GENOMIC DNA]</scope>
    <source>
        <strain evidence="2 3">Th239</strain>
    </source>
</reference>
<evidence type="ECO:0000313" key="3">
    <source>
        <dbReference type="Proteomes" id="UP000008952"/>
    </source>
</evidence>
<dbReference type="PANTHER" id="PTHR43792:SF1">
    <property type="entry name" value="N-ACETYLTRANSFERASE DOMAIN-CONTAINING PROTEIN"/>
    <property type="match status" value="1"/>
</dbReference>
<dbReference type="Proteomes" id="UP000008952">
    <property type="component" value="Unassembled WGS sequence"/>
</dbReference>
<dbReference type="RefSeq" id="WP_008040463.1">
    <property type="nucleotide sequence ID" value="NZ_JH725147.1"/>
</dbReference>
<dbReference type="HOGENOM" id="CLU_013985_3_4_5"/>
<accession>J1JW82</accession>
<dbReference type="Gene3D" id="3.40.630.30">
    <property type="match status" value="1"/>
</dbReference>
<proteinExistence type="predicted"/>
<keyword evidence="3" id="KW-1185">Reference proteome</keyword>
<dbReference type="InterPro" id="IPR016181">
    <property type="entry name" value="Acyl_CoA_acyltransferase"/>
</dbReference>
<comment type="caution">
    <text evidence="2">The sequence shown here is derived from an EMBL/GenBank/DDBJ whole genome shotgun (WGS) entry which is preliminary data.</text>
</comment>
<dbReference type="GO" id="GO:0016747">
    <property type="term" value="F:acyltransferase activity, transferring groups other than amino-acyl groups"/>
    <property type="evidence" value="ECO:0007669"/>
    <property type="project" value="InterPro"/>
</dbReference>
<dbReference type="InterPro" id="IPR051531">
    <property type="entry name" value="N-acetyltransferase"/>
</dbReference>
<evidence type="ECO:0000259" key="1">
    <source>
        <dbReference type="PROSITE" id="PS51186"/>
    </source>
</evidence>
<dbReference type="STRING" id="1094558.ME5_01808"/>
<dbReference type="AlphaFoldDB" id="J1JW82"/>
<dbReference type="eggNOG" id="COG1670">
    <property type="taxonomic scope" value="Bacteria"/>
</dbReference>
<protein>
    <recommendedName>
        <fullName evidence="1">N-acetyltransferase domain-containing protein</fullName>
    </recommendedName>
</protein>
<name>J1JW82_9HYPH</name>
<dbReference type="InterPro" id="IPR000182">
    <property type="entry name" value="GNAT_dom"/>
</dbReference>
<dbReference type="PANTHER" id="PTHR43792">
    <property type="entry name" value="GNAT FAMILY, PUTATIVE (AFU_ORTHOLOGUE AFUA_3G00765)-RELATED-RELATED"/>
    <property type="match status" value="1"/>
</dbReference>
<sequence>MSAETFIHTEIRSRQIHCPVLVTDRLVLRPPHVEDMDTITELANNRRISSMLENMPYPYTRKHAAEFILRAVAGELGHCVYAITLADSGQFIGIGSIKDCSENNGLEINYWIGQPFWNKGFASEASSALIDVVFRATTIETLYVSSFCANVASRRVLVKAGFRLIATAERYSKVSGLVFSDLYALARSEWLGRQSISA</sequence>
<gene>
    <name evidence="2" type="ORF">ME5_01808</name>
</gene>
<dbReference type="Pfam" id="PF13302">
    <property type="entry name" value="Acetyltransf_3"/>
    <property type="match status" value="1"/>
</dbReference>
<evidence type="ECO:0000313" key="2">
    <source>
        <dbReference type="EMBL" id="EJF89257.1"/>
    </source>
</evidence>
<organism evidence="2 3">
    <name type="scientific">Bartonella tamiae Th239</name>
    <dbReference type="NCBI Taxonomy" id="1094558"/>
    <lineage>
        <taxon>Bacteria</taxon>
        <taxon>Pseudomonadati</taxon>
        <taxon>Pseudomonadota</taxon>
        <taxon>Alphaproteobacteria</taxon>
        <taxon>Hyphomicrobiales</taxon>
        <taxon>Bartonellaceae</taxon>
        <taxon>Bartonella</taxon>
    </lineage>
</organism>
<feature type="domain" description="N-acetyltransferase" evidence="1">
    <location>
        <begin position="26"/>
        <end position="184"/>
    </location>
</feature>
<dbReference type="EMBL" id="AIMB01000008">
    <property type="protein sequence ID" value="EJF89257.1"/>
    <property type="molecule type" value="Genomic_DNA"/>
</dbReference>
<dbReference type="SUPFAM" id="SSF55729">
    <property type="entry name" value="Acyl-CoA N-acyltransferases (Nat)"/>
    <property type="match status" value="1"/>
</dbReference>
<dbReference type="PATRIC" id="fig|1094558.3.peg.1942"/>
<dbReference type="OrthoDB" id="9804153at2"/>